<dbReference type="Pfam" id="PF13471">
    <property type="entry name" value="Transglut_core3"/>
    <property type="match status" value="1"/>
</dbReference>
<dbReference type="EMBL" id="CP108341">
    <property type="protein sequence ID" value="WTW28584.1"/>
    <property type="molecule type" value="Genomic_DNA"/>
</dbReference>
<evidence type="ECO:0000313" key="3">
    <source>
        <dbReference type="EMBL" id="WTW28584.1"/>
    </source>
</evidence>
<sequence>MSPAPSALRPAAGSPRETPRELRRRLVRSALADVRVPAEVPVRGRELPRAVADYLRVGRAFRTGGLAAALPLLPPVDPRRPRRALRDEATAFCARAAAWQIQGLARTVAGAHLCLHESLGVCAALRGLGFDAEVVIGYPVIEHSDGSEELHAWPALGDLPLVGRGGERPLGYVELLRYPQEA</sequence>
<accession>A0ABZ1MKZ2</accession>
<reference evidence="3 4" key="1">
    <citation type="submission" date="2022-10" db="EMBL/GenBank/DDBJ databases">
        <title>The complete genomes of actinobacterial strains from the NBC collection.</title>
        <authorList>
            <person name="Joergensen T.S."/>
            <person name="Alvarez Arevalo M."/>
            <person name="Sterndorff E.B."/>
            <person name="Faurdal D."/>
            <person name="Vuksanovic O."/>
            <person name="Mourched A.-S."/>
            <person name="Charusanti P."/>
            <person name="Shaw S."/>
            <person name="Blin K."/>
            <person name="Weber T."/>
        </authorList>
    </citation>
    <scope>NUCLEOTIDE SEQUENCE [LARGE SCALE GENOMIC DNA]</scope>
    <source>
        <strain evidence="3 4">NBC_00017</strain>
    </source>
</reference>
<evidence type="ECO:0000256" key="1">
    <source>
        <dbReference type="SAM" id="MobiDB-lite"/>
    </source>
</evidence>
<feature type="region of interest" description="Disordered" evidence="1">
    <location>
        <begin position="1"/>
        <end position="20"/>
    </location>
</feature>
<evidence type="ECO:0000259" key="2">
    <source>
        <dbReference type="Pfam" id="PF13471"/>
    </source>
</evidence>
<proteinExistence type="predicted"/>
<dbReference type="Proteomes" id="UP001621512">
    <property type="component" value="Chromosome"/>
</dbReference>
<protein>
    <submittedName>
        <fullName evidence="3">Lasso peptide biosynthesis protein</fullName>
    </submittedName>
</protein>
<evidence type="ECO:0000313" key="4">
    <source>
        <dbReference type="Proteomes" id="UP001621512"/>
    </source>
</evidence>
<dbReference type="InterPro" id="IPR032708">
    <property type="entry name" value="McjB_C"/>
</dbReference>
<keyword evidence="4" id="KW-1185">Reference proteome</keyword>
<feature type="domain" description="Microcin J25-processing protein McjB C-terminal" evidence="2">
    <location>
        <begin position="71"/>
        <end position="164"/>
    </location>
</feature>
<dbReference type="RefSeq" id="WP_405506549.1">
    <property type="nucleotide sequence ID" value="NZ_CP108341.1"/>
</dbReference>
<name>A0ABZ1MKZ2_STREF</name>
<gene>
    <name evidence="3" type="ORF">OHU35_22180</name>
</gene>
<organism evidence="3 4">
    <name type="scientific">Streptomyces purpurascens</name>
    <dbReference type="NCBI Taxonomy" id="1924"/>
    <lineage>
        <taxon>Bacteria</taxon>
        <taxon>Bacillati</taxon>
        <taxon>Actinomycetota</taxon>
        <taxon>Actinomycetes</taxon>
        <taxon>Kitasatosporales</taxon>
        <taxon>Streptomycetaceae</taxon>
        <taxon>Streptomyces</taxon>
    </lineage>
</organism>